<gene>
    <name evidence="1" type="ORF">E2C01_066772</name>
</gene>
<organism evidence="1 2">
    <name type="scientific">Portunus trituberculatus</name>
    <name type="common">Swimming crab</name>
    <name type="synonym">Neptunus trituberculatus</name>
    <dbReference type="NCBI Taxonomy" id="210409"/>
    <lineage>
        <taxon>Eukaryota</taxon>
        <taxon>Metazoa</taxon>
        <taxon>Ecdysozoa</taxon>
        <taxon>Arthropoda</taxon>
        <taxon>Crustacea</taxon>
        <taxon>Multicrustacea</taxon>
        <taxon>Malacostraca</taxon>
        <taxon>Eumalacostraca</taxon>
        <taxon>Eucarida</taxon>
        <taxon>Decapoda</taxon>
        <taxon>Pleocyemata</taxon>
        <taxon>Brachyura</taxon>
        <taxon>Eubrachyura</taxon>
        <taxon>Portunoidea</taxon>
        <taxon>Portunidae</taxon>
        <taxon>Portuninae</taxon>
        <taxon>Portunus</taxon>
    </lineage>
</organism>
<protein>
    <submittedName>
        <fullName evidence="1">Uncharacterized protein</fullName>
    </submittedName>
</protein>
<dbReference type="EMBL" id="VSRR010034779">
    <property type="protein sequence ID" value="MPC72464.1"/>
    <property type="molecule type" value="Genomic_DNA"/>
</dbReference>
<evidence type="ECO:0000313" key="2">
    <source>
        <dbReference type="Proteomes" id="UP000324222"/>
    </source>
</evidence>
<comment type="caution">
    <text evidence="1">The sequence shown here is derived from an EMBL/GenBank/DDBJ whole genome shotgun (WGS) entry which is preliminary data.</text>
</comment>
<dbReference type="AlphaFoldDB" id="A0A5B7HVK2"/>
<proteinExistence type="predicted"/>
<dbReference type="Proteomes" id="UP000324222">
    <property type="component" value="Unassembled WGS sequence"/>
</dbReference>
<accession>A0A5B7HVK2</accession>
<keyword evidence="2" id="KW-1185">Reference proteome</keyword>
<sequence>MDGIVVVCVIIKTRRCTSGMRRLVAEGQISVQGGVQVAGEFPSGPRVGEVDTEGVSTSPLDRVFPLVPNNGVALVALRRTLGPGGRTEALLRLPWVLLAPLKEGYGAAEVKSFIAAKSRESKRRKFTWVDYQRS</sequence>
<evidence type="ECO:0000313" key="1">
    <source>
        <dbReference type="EMBL" id="MPC72464.1"/>
    </source>
</evidence>
<name>A0A5B7HVK2_PORTR</name>
<reference evidence="1 2" key="1">
    <citation type="submission" date="2019-05" db="EMBL/GenBank/DDBJ databases">
        <title>Another draft genome of Portunus trituberculatus and its Hox gene families provides insights of decapod evolution.</title>
        <authorList>
            <person name="Jeong J.-H."/>
            <person name="Song I."/>
            <person name="Kim S."/>
            <person name="Choi T."/>
            <person name="Kim D."/>
            <person name="Ryu S."/>
            <person name="Kim W."/>
        </authorList>
    </citation>
    <scope>NUCLEOTIDE SEQUENCE [LARGE SCALE GENOMIC DNA]</scope>
    <source>
        <tissue evidence="1">Muscle</tissue>
    </source>
</reference>